<reference evidence="5" key="1">
    <citation type="journal article" date="2019" name="Int. J. Syst. Evol. Microbiol.">
        <title>The Global Catalogue of Microorganisms (GCM) 10K type strain sequencing project: providing services to taxonomists for standard genome sequencing and annotation.</title>
        <authorList>
            <consortium name="The Broad Institute Genomics Platform"/>
            <consortium name="The Broad Institute Genome Sequencing Center for Infectious Disease"/>
            <person name="Wu L."/>
            <person name="Ma J."/>
        </authorList>
    </citation>
    <scope>NUCLEOTIDE SEQUENCE [LARGE SCALE GENOMIC DNA]</scope>
    <source>
        <strain evidence="5">JCM 3369</strain>
    </source>
</reference>
<dbReference type="InterPro" id="IPR003337">
    <property type="entry name" value="Trehalose_PPase"/>
</dbReference>
<keyword evidence="3" id="KW-0460">Magnesium</keyword>
<evidence type="ECO:0000256" key="3">
    <source>
        <dbReference type="RuleBase" id="RU361117"/>
    </source>
</evidence>
<evidence type="ECO:0000313" key="4">
    <source>
        <dbReference type="EMBL" id="MFC6879937.1"/>
    </source>
</evidence>
<protein>
    <recommendedName>
        <fullName evidence="3">Trehalose 6-phosphate phosphatase</fullName>
        <ecNumber evidence="3">3.1.3.12</ecNumber>
    </recommendedName>
</protein>
<comment type="catalytic activity">
    <reaction evidence="3">
        <text>alpha,alpha-trehalose 6-phosphate + H2O = alpha,alpha-trehalose + phosphate</text>
        <dbReference type="Rhea" id="RHEA:23420"/>
        <dbReference type="ChEBI" id="CHEBI:15377"/>
        <dbReference type="ChEBI" id="CHEBI:16551"/>
        <dbReference type="ChEBI" id="CHEBI:43474"/>
        <dbReference type="ChEBI" id="CHEBI:58429"/>
        <dbReference type="EC" id="3.1.3.12"/>
    </reaction>
</comment>
<dbReference type="Gene3D" id="3.30.70.1020">
    <property type="entry name" value="Trehalose-6-phosphate phosphatase related protein, domain 2"/>
    <property type="match status" value="1"/>
</dbReference>
<organism evidence="4 5">
    <name type="scientific">Actinomadura yumaensis</name>
    <dbReference type="NCBI Taxonomy" id="111807"/>
    <lineage>
        <taxon>Bacteria</taxon>
        <taxon>Bacillati</taxon>
        <taxon>Actinomycetota</taxon>
        <taxon>Actinomycetes</taxon>
        <taxon>Streptosporangiales</taxon>
        <taxon>Thermomonosporaceae</taxon>
        <taxon>Actinomadura</taxon>
    </lineage>
</organism>
<dbReference type="InterPro" id="IPR036412">
    <property type="entry name" value="HAD-like_sf"/>
</dbReference>
<name>A0ABW2CEC1_9ACTN</name>
<comment type="caution">
    <text evidence="4">The sequence shown here is derived from an EMBL/GenBank/DDBJ whole genome shotgun (WGS) entry which is preliminary data.</text>
</comment>
<keyword evidence="1 3" id="KW-0378">Hydrolase</keyword>
<dbReference type="PANTHER" id="PTHR43768:SF3">
    <property type="entry name" value="TREHALOSE 6-PHOSPHATE PHOSPHATASE"/>
    <property type="match status" value="1"/>
</dbReference>
<dbReference type="NCBIfam" id="TIGR00685">
    <property type="entry name" value="T6PP"/>
    <property type="match status" value="1"/>
</dbReference>
<dbReference type="InterPro" id="IPR044651">
    <property type="entry name" value="OTSB-like"/>
</dbReference>
<evidence type="ECO:0000256" key="1">
    <source>
        <dbReference type="ARBA" id="ARBA00022801"/>
    </source>
</evidence>
<comment type="pathway">
    <text evidence="3">Glycan biosynthesis; trehalose biosynthesis.</text>
</comment>
<keyword evidence="5" id="KW-1185">Reference proteome</keyword>
<accession>A0ABW2CEC1</accession>
<proteinExistence type="inferred from homology"/>
<dbReference type="RefSeq" id="WP_160820464.1">
    <property type="nucleotide sequence ID" value="NZ_JBHSXE010000001.1"/>
</dbReference>
<dbReference type="EMBL" id="JBHSXS010000004">
    <property type="protein sequence ID" value="MFC6879937.1"/>
    <property type="molecule type" value="Genomic_DNA"/>
</dbReference>
<comment type="cofactor">
    <cofactor evidence="3">
        <name>Mg(2+)</name>
        <dbReference type="ChEBI" id="CHEBI:18420"/>
    </cofactor>
</comment>
<dbReference type="EC" id="3.1.3.12" evidence="3"/>
<comment type="similarity">
    <text evidence="3">Belongs to the trehalose phosphatase family.</text>
</comment>
<sequence>MTADGADGLDAIRTHPAGAVLGFDFDGTLAPIVDDPAAARAHPRAAGTLARLAPHVGCLVIVTGRPAAVAVEYGGFDGIDGLVVLGQYGLERWESGTLTEPEPPPGVAEARAKLPEILKAAGAPPETFVEDKRQALAVHTRRCAEPEVALERLRGIIAALAERTGLAVEPGRFVLELRPPGMDKGKALRAFIEARRAGTAGAPEPSAPASDGRGGFPSAVLFAGDDLGDLAAYDAIDAFRSEGVPGVKVCSGSSEVTALAERADVIVDGPEGVVAFLDMLLESLA</sequence>
<keyword evidence="3" id="KW-0479">Metal-binding</keyword>
<evidence type="ECO:0000256" key="2">
    <source>
        <dbReference type="ARBA" id="ARBA00024179"/>
    </source>
</evidence>
<dbReference type="PANTHER" id="PTHR43768">
    <property type="entry name" value="TREHALOSE 6-PHOSPHATE PHOSPHATASE"/>
    <property type="match status" value="1"/>
</dbReference>
<dbReference type="SUPFAM" id="SSF56784">
    <property type="entry name" value="HAD-like"/>
    <property type="match status" value="1"/>
</dbReference>
<dbReference type="GO" id="GO:0004805">
    <property type="term" value="F:trehalose-phosphatase activity"/>
    <property type="evidence" value="ECO:0007669"/>
    <property type="project" value="UniProtKB-EC"/>
</dbReference>
<evidence type="ECO:0000313" key="5">
    <source>
        <dbReference type="Proteomes" id="UP001596380"/>
    </source>
</evidence>
<dbReference type="Pfam" id="PF02358">
    <property type="entry name" value="Trehalose_PPase"/>
    <property type="match status" value="1"/>
</dbReference>
<dbReference type="Proteomes" id="UP001596380">
    <property type="component" value="Unassembled WGS sequence"/>
</dbReference>
<gene>
    <name evidence="4" type="primary">otsB</name>
    <name evidence="4" type="ORF">ACFQKB_09185</name>
</gene>
<dbReference type="Gene3D" id="3.40.50.1000">
    <property type="entry name" value="HAD superfamily/HAD-like"/>
    <property type="match status" value="1"/>
</dbReference>
<dbReference type="InterPro" id="IPR023214">
    <property type="entry name" value="HAD_sf"/>
</dbReference>
<comment type="function">
    <text evidence="2 3">Removes the phosphate from trehalose 6-phosphate to produce free trehalose.</text>
</comment>